<dbReference type="SUPFAM" id="SSF48056">
    <property type="entry name" value="Di-copper centre-containing domain"/>
    <property type="match status" value="1"/>
</dbReference>
<feature type="binding site" evidence="7">
    <location>
        <position position="247"/>
    </location>
    <ligand>
        <name>Cu cation</name>
        <dbReference type="ChEBI" id="CHEBI:23378"/>
        <label>B</label>
    </ligand>
</feature>
<evidence type="ECO:0000256" key="8">
    <source>
        <dbReference type="PIRSR" id="PIRSR000290-2"/>
    </source>
</evidence>
<sequence>NSAIGAPVSPPDPTNCIIATVPETNLQLQCCPPSPVIDYELPPLDTLIRIRPAAHLVSDEYIAKYKEAVRLMKALPDDDPRNFTQQANVHCAYCDGGYLQKGFPDREVNVHASWLFSPFHRWYLYFYERILGSLIGDPTFALPFWNWDNPPGMEIPAFFTDEHSPLYDPLREARHQPPTLVDLNYDPDHDHSGGDREKQIHINLVTMYRQFVARGKSPSLFHGLPYRAGCLPQPGYGTLETTHNHIHNWTGDSTQPNGENMGVLYSAARDPIFFAHHSNVDRIWNIWKTEIPGGRRKDFTDDDWLESSFFFYDENKNYVRVKVKDSLDSRKLGYDYQHVDIPWLTARFKPKYLVPRLGAKQAFNFKTLRFPLTLNSTERSIVNRPKLQSRNKGVKEEVLVIDIDYDRSEGVKFDVFINDQGDDQIGPDNSEFAGSFMTLPHSHVHGNKMINTSFRLAITDLLKDLEVKDDDGIVVTLVPKYGKKPVTVKDIKIKLLLITPSEDMMFLKCVFCDMRVLPLGPGFKPVMEMDIGKSNVDIQYSAPEKVQDTSRLHTTVSCTTLQKFD</sequence>
<dbReference type="Proteomes" id="UP000257109">
    <property type="component" value="Unassembled WGS sequence"/>
</dbReference>
<dbReference type="AlphaFoldDB" id="A0A371E471"/>
<dbReference type="EMBL" id="QJKJ01016551">
    <property type="protein sequence ID" value="RDX60825.1"/>
    <property type="molecule type" value="Genomic_DNA"/>
</dbReference>
<keyword evidence="5 7" id="KW-0186">Copper</keyword>
<name>A0A371E471_MUCPR</name>
<feature type="domain" description="Tyrosinase copper-binding" evidence="10">
    <location>
        <begin position="270"/>
        <end position="281"/>
    </location>
</feature>
<dbReference type="GO" id="GO:0046148">
    <property type="term" value="P:pigment biosynthetic process"/>
    <property type="evidence" value="ECO:0007669"/>
    <property type="project" value="InterPro"/>
</dbReference>
<feature type="binding site" evidence="7">
    <location>
        <position position="277"/>
    </location>
    <ligand>
        <name>Cu cation</name>
        <dbReference type="ChEBI" id="CHEBI:23378"/>
        <label>B</label>
    </ligand>
</feature>
<reference evidence="11" key="1">
    <citation type="submission" date="2018-05" db="EMBL/GenBank/DDBJ databases">
        <title>Draft genome of Mucuna pruriens seed.</title>
        <authorList>
            <person name="Nnadi N.E."/>
            <person name="Vos R."/>
            <person name="Hasami M.H."/>
            <person name="Devisetty U.K."/>
            <person name="Aguiy J.C."/>
        </authorList>
    </citation>
    <scope>NUCLEOTIDE SEQUENCE [LARGE SCALE GENOMIC DNA]</scope>
    <source>
        <strain evidence="11">JCA_2017</strain>
    </source>
</reference>
<dbReference type="InterPro" id="IPR008922">
    <property type="entry name" value="Di-copper_centre_dom_sf"/>
</dbReference>
<comment type="similarity">
    <text evidence="1">Belongs to the tyrosinase family.</text>
</comment>
<keyword evidence="6 8" id="KW-1015">Disulfide bond</keyword>
<evidence type="ECO:0000256" key="4">
    <source>
        <dbReference type="ARBA" id="ARBA00023002"/>
    </source>
</evidence>
<evidence type="ECO:0000256" key="2">
    <source>
        <dbReference type="ARBA" id="ARBA00022723"/>
    </source>
</evidence>
<dbReference type="Pfam" id="PF00264">
    <property type="entry name" value="Tyrosinase"/>
    <property type="match status" value="1"/>
</dbReference>
<dbReference type="PANTHER" id="PTHR11474">
    <property type="entry name" value="TYROSINASE FAMILY MEMBER"/>
    <property type="match status" value="1"/>
</dbReference>
<dbReference type="STRING" id="157652.A0A371E471"/>
<evidence type="ECO:0000313" key="11">
    <source>
        <dbReference type="EMBL" id="RDX60825.1"/>
    </source>
</evidence>
<evidence type="ECO:0000259" key="10">
    <source>
        <dbReference type="PROSITE" id="PS00498"/>
    </source>
</evidence>
<feature type="disulfide bond" evidence="8">
    <location>
        <begin position="30"/>
        <end position="91"/>
    </location>
</feature>
<gene>
    <name evidence="11" type="ORF">CR513_61002</name>
</gene>
<dbReference type="Pfam" id="PF12143">
    <property type="entry name" value="PPO1_KFDV"/>
    <property type="match status" value="1"/>
</dbReference>
<feature type="non-terminal residue" evidence="11">
    <location>
        <position position="565"/>
    </location>
</feature>
<dbReference type="InterPro" id="IPR002227">
    <property type="entry name" value="Tyrosinase_Cu-bd"/>
</dbReference>
<evidence type="ECO:0000256" key="5">
    <source>
        <dbReference type="ARBA" id="ARBA00023008"/>
    </source>
</evidence>
<dbReference type="PANTHER" id="PTHR11474:SF76">
    <property type="entry name" value="SHKT DOMAIN-CONTAINING PROTEIN"/>
    <property type="match status" value="1"/>
</dbReference>
<dbReference type="PRINTS" id="PR00092">
    <property type="entry name" value="TYROSINASE"/>
</dbReference>
<dbReference type="InterPro" id="IPR050316">
    <property type="entry name" value="Tyrosinase/Hemocyanin"/>
</dbReference>
<dbReference type="InterPro" id="IPR022740">
    <property type="entry name" value="Polyphenol_oxidase_C"/>
</dbReference>
<feature type="non-terminal residue" evidence="11">
    <location>
        <position position="1"/>
    </location>
</feature>
<feature type="disulfide bond" evidence="8">
    <location>
        <begin position="16"/>
        <end position="31"/>
    </location>
</feature>
<feature type="cross-link" description="2'-(S-cysteinyl)-histidine (Cys-His)" evidence="9">
    <location>
        <begin position="94"/>
        <end position="111"/>
    </location>
</feature>
<evidence type="ECO:0000256" key="1">
    <source>
        <dbReference type="ARBA" id="ARBA00009928"/>
    </source>
</evidence>
<feature type="binding site" evidence="7">
    <location>
        <position position="120"/>
    </location>
    <ligand>
        <name>Cu cation</name>
        <dbReference type="ChEBI" id="CHEBI:23378"/>
        <label>A</label>
    </ligand>
</feature>
<evidence type="ECO:0000256" key="7">
    <source>
        <dbReference type="PIRSR" id="PIRSR000290-1"/>
    </source>
</evidence>
<dbReference type="GO" id="GO:0046872">
    <property type="term" value="F:metal ion binding"/>
    <property type="evidence" value="ECO:0007669"/>
    <property type="project" value="UniProtKB-KW"/>
</dbReference>
<proteinExistence type="inferred from homology"/>
<dbReference type="InterPro" id="IPR016213">
    <property type="entry name" value="Polyphenol_oxidase"/>
</dbReference>
<feature type="binding site" evidence="7">
    <location>
        <position position="243"/>
    </location>
    <ligand>
        <name>Cu cation</name>
        <dbReference type="ChEBI" id="CHEBI:23378"/>
        <label>B</label>
    </ligand>
</feature>
<keyword evidence="12" id="KW-1185">Reference proteome</keyword>
<dbReference type="Gene3D" id="1.10.1280.10">
    <property type="entry name" value="Di-copper center containing domain from catechol oxidase"/>
    <property type="match status" value="1"/>
</dbReference>
<evidence type="ECO:0000256" key="6">
    <source>
        <dbReference type="ARBA" id="ARBA00023157"/>
    </source>
</evidence>
<organism evidence="11 12">
    <name type="scientific">Mucuna pruriens</name>
    <name type="common">Velvet bean</name>
    <name type="synonym">Dolichos pruriens</name>
    <dbReference type="NCBI Taxonomy" id="157652"/>
    <lineage>
        <taxon>Eukaryota</taxon>
        <taxon>Viridiplantae</taxon>
        <taxon>Streptophyta</taxon>
        <taxon>Embryophyta</taxon>
        <taxon>Tracheophyta</taxon>
        <taxon>Spermatophyta</taxon>
        <taxon>Magnoliopsida</taxon>
        <taxon>eudicotyledons</taxon>
        <taxon>Gunneridae</taxon>
        <taxon>Pentapetalae</taxon>
        <taxon>rosids</taxon>
        <taxon>fabids</taxon>
        <taxon>Fabales</taxon>
        <taxon>Fabaceae</taxon>
        <taxon>Papilionoideae</taxon>
        <taxon>50 kb inversion clade</taxon>
        <taxon>NPAAA clade</taxon>
        <taxon>indigoferoid/millettioid clade</taxon>
        <taxon>Phaseoleae</taxon>
        <taxon>Mucuna</taxon>
    </lineage>
</organism>
<dbReference type="InterPro" id="IPR022739">
    <property type="entry name" value="Polyphenol_oxidase_cen"/>
</dbReference>
<evidence type="ECO:0000256" key="3">
    <source>
        <dbReference type="ARBA" id="ARBA00022784"/>
    </source>
</evidence>
<keyword evidence="2 7" id="KW-0479">Metal-binding</keyword>
<dbReference type="PROSITE" id="PS00498">
    <property type="entry name" value="TYROSINASE_2"/>
    <property type="match status" value="1"/>
</dbReference>
<dbReference type="Pfam" id="PF12142">
    <property type="entry name" value="PPO1_DWL"/>
    <property type="match status" value="1"/>
</dbReference>
<protein>
    <recommendedName>
        <fullName evidence="10">Tyrosinase copper-binding domain-containing protein</fullName>
    </recommendedName>
</protein>
<accession>A0A371E471</accession>
<feature type="binding site" evidence="7">
    <location>
        <position position="111"/>
    </location>
    <ligand>
        <name>Cu cation</name>
        <dbReference type="ChEBI" id="CHEBI:23378"/>
        <label>A</label>
    </ligand>
</feature>
<feature type="binding site" evidence="7">
    <location>
        <position position="90"/>
    </location>
    <ligand>
        <name>Cu cation</name>
        <dbReference type="ChEBI" id="CHEBI:23378"/>
        <label>A</label>
    </ligand>
</feature>
<evidence type="ECO:0000313" key="12">
    <source>
        <dbReference type="Proteomes" id="UP000257109"/>
    </source>
</evidence>
<comment type="caution">
    <text evidence="11">The sequence shown here is derived from an EMBL/GenBank/DDBJ whole genome shotgun (WGS) entry which is preliminary data.</text>
</comment>
<dbReference type="OrthoDB" id="6132182at2759"/>
<dbReference type="PIRSF" id="PIRSF000290">
    <property type="entry name" value="PPO_plant"/>
    <property type="match status" value="1"/>
</dbReference>
<dbReference type="GO" id="GO:0004097">
    <property type="term" value="F:catechol oxidase activity"/>
    <property type="evidence" value="ECO:0007669"/>
    <property type="project" value="InterPro"/>
</dbReference>
<evidence type="ECO:0000256" key="9">
    <source>
        <dbReference type="PIRSR" id="PIRSR000290-3"/>
    </source>
</evidence>
<keyword evidence="4" id="KW-0560">Oxidoreductase</keyword>
<comment type="cofactor">
    <cofactor evidence="7">
        <name>Cu(2+)</name>
        <dbReference type="ChEBI" id="CHEBI:29036"/>
    </cofactor>
    <text evidence="7">Binds 2 copper ions per subunit.</text>
</comment>
<keyword evidence="3" id="KW-0883">Thioether bond</keyword>